<dbReference type="STRING" id="1504633.A0A2T7EPM9"/>
<accession>A0A2T7EPM9</accession>
<proteinExistence type="predicted"/>
<gene>
    <name evidence="1" type="ORF">GQ55_2G138900</name>
</gene>
<sequence>MVYQKSMKSRHRRLPYESMLYMLLQGGMVCNGKGVNVTVIDLLDRSLEELFNFCNRNVLF</sequence>
<dbReference type="AlphaFoldDB" id="A0A2T7EPM9"/>
<organism evidence="1 2">
    <name type="scientific">Panicum hallii var. hallii</name>
    <dbReference type="NCBI Taxonomy" id="1504633"/>
    <lineage>
        <taxon>Eukaryota</taxon>
        <taxon>Viridiplantae</taxon>
        <taxon>Streptophyta</taxon>
        <taxon>Embryophyta</taxon>
        <taxon>Tracheophyta</taxon>
        <taxon>Spermatophyta</taxon>
        <taxon>Magnoliopsida</taxon>
        <taxon>Liliopsida</taxon>
        <taxon>Poales</taxon>
        <taxon>Poaceae</taxon>
        <taxon>PACMAD clade</taxon>
        <taxon>Panicoideae</taxon>
        <taxon>Panicodae</taxon>
        <taxon>Paniceae</taxon>
        <taxon>Panicinae</taxon>
        <taxon>Panicum</taxon>
        <taxon>Panicum sect. Panicum</taxon>
    </lineage>
</organism>
<evidence type="ECO:0000313" key="1">
    <source>
        <dbReference type="EMBL" id="PUZ69785.1"/>
    </source>
</evidence>
<reference evidence="1 2" key="1">
    <citation type="submission" date="2018-04" db="EMBL/GenBank/DDBJ databases">
        <title>WGS assembly of Panicum hallii var. hallii HAL2.</title>
        <authorList>
            <person name="Lovell J."/>
            <person name="Jenkins J."/>
            <person name="Lowry D."/>
            <person name="Mamidi S."/>
            <person name="Sreedasyam A."/>
            <person name="Weng X."/>
            <person name="Barry K."/>
            <person name="Bonette J."/>
            <person name="Campitelli B."/>
            <person name="Daum C."/>
            <person name="Gordon S."/>
            <person name="Gould B."/>
            <person name="Lipzen A."/>
            <person name="MacQueen A."/>
            <person name="Palacio-Mejia J."/>
            <person name="Plott C."/>
            <person name="Shakirov E."/>
            <person name="Shu S."/>
            <person name="Yoshinaga Y."/>
            <person name="Zane M."/>
            <person name="Rokhsar D."/>
            <person name="Grimwood J."/>
            <person name="Schmutz J."/>
            <person name="Juenger T."/>
        </authorList>
    </citation>
    <scope>NUCLEOTIDE SEQUENCE [LARGE SCALE GENOMIC DNA]</scope>
    <source>
        <strain evidence="2">cv. HAL2</strain>
    </source>
</reference>
<protein>
    <submittedName>
        <fullName evidence="1">Uncharacterized protein</fullName>
    </submittedName>
</protein>
<name>A0A2T7EPM9_9POAL</name>
<dbReference type="Proteomes" id="UP000244336">
    <property type="component" value="Chromosome 2"/>
</dbReference>
<evidence type="ECO:0000313" key="2">
    <source>
        <dbReference type="Proteomes" id="UP000244336"/>
    </source>
</evidence>
<dbReference type="EMBL" id="CM009750">
    <property type="protein sequence ID" value="PUZ69785.1"/>
    <property type="molecule type" value="Genomic_DNA"/>
</dbReference>
<dbReference type="Gramene" id="PUZ69785">
    <property type="protein sequence ID" value="PUZ69785"/>
    <property type="gene ID" value="GQ55_2G138900"/>
</dbReference>
<keyword evidence="2" id="KW-1185">Reference proteome</keyword>